<comment type="caution">
    <text evidence="1">The sequence shown here is derived from an EMBL/GenBank/DDBJ whole genome shotgun (WGS) entry which is preliminary data.</text>
</comment>
<dbReference type="EMBL" id="JRPN01000024">
    <property type="protein sequence ID" value="KGT75834.1"/>
    <property type="molecule type" value="Genomic_DNA"/>
</dbReference>
<dbReference type="Proteomes" id="UP000030377">
    <property type="component" value="Unassembled WGS sequence"/>
</dbReference>
<evidence type="ECO:0000313" key="1">
    <source>
        <dbReference type="EMBL" id="KGT75834.1"/>
    </source>
</evidence>
<dbReference type="RefSeq" id="WP_041958610.1">
    <property type="nucleotide sequence ID" value="NZ_JRPN01000024.1"/>
</dbReference>
<organism evidence="1 2">
    <name type="scientific">Bradyrhizobium japonicum</name>
    <dbReference type="NCBI Taxonomy" id="375"/>
    <lineage>
        <taxon>Bacteria</taxon>
        <taxon>Pseudomonadati</taxon>
        <taxon>Pseudomonadota</taxon>
        <taxon>Alphaproteobacteria</taxon>
        <taxon>Hyphomicrobiales</taxon>
        <taxon>Nitrobacteraceae</taxon>
        <taxon>Bradyrhizobium</taxon>
    </lineage>
</organism>
<proteinExistence type="predicted"/>
<sequence>MQIARKPARHAETAKTVRFVSEREIAAVMAALEDPFGTAERCEFSADGQHRAIGSCGDVVCCHCARIFWN</sequence>
<protein>
    <submittedName>
        <fullName evidence="1">Uncharacterized protein</fullName>
    </submittedName>
</protein>
<reference evidence="1 2" key="1">
    <citation type="submission" date="2014-09" db="EMBL/GenBank/DDBJ databases">
        <title>Draft genome of Bradyrhizobium japonicum Is-34.</title>
        <authorList>
            <person name="Tsurumaru H."/>
            <person name="Yamakawa T."/>
            <person name="Hashimoto S."/>
            <person name="Okizaki K."/>
            <person name="Kanesaki Y."/>
            <person name="Yoshikawa H."/>
            <person name="Yajima S."/>
        </authorList>
    </citation>
    <scope>NUCLEOTIDE SEQUENCE [LARGE SCALE GENOMIC DNA]</scope>
    <source>
        <strain evidence="1 2">Is-34</strain>
    </source>
</reference>
<name>A0A0A3XRB5_BRAJP</name>
<accession>A0A0A3XRB5</accession>
<gene>
    <name evidence="1" type="ORF">MA20_32110</name>
</gene>
<dbReference type="AlphaFoldDB" id="A0A0A3XRB5"/>
<evidence type="ECO:0000313" key="2">
    <source>
        <dbReference type="Proteomes" id="UP000030377"/>
    </source>
</evidence>